<keyword evidence="2" id="KW-0723">Serine/threonine-protein kinase</keyword>
<reference evidence="2" key="1">
    <citation type="submission" date="2020-10" db="EMBL/GenBank/DDBJ databases">
        <authorList>
            <person name="Castelo-Branco R."/>
            <person name="Eusebio N."/>
            <person name="Adriana R."/>
            <person name="Vieira A."/>
            <person name="Brugerolle De Fraissinette N."/>
            <person name="Rezende De Castro R."/>
            <person name="Schneider M.P."/>
            <person name="Vasconcelos V."/>
            <person name="Leao P.N."/>
        </authorList>
    </citation>
    <scope>NUCLEOTIDE SEQUENCE</scope>
    <source>
        <strain evidence="2">LEGE 11480</strain>
    </source>
</reference>
<sequence>QPAANPVPAQPQQATSKTPRTPFSILEYLSSAVFLGCEGALLAFGLAHLPWPILAQGGIWLLLAGGLAWMQYQRIIEKIDLAILVGITLLVVGVITWPNFEAIAIFAIGGICIGVAIGSLFRLVYQLLSKIL</sequence>
<keyword evidence="2" id="KW-0418">Kinase</keyword>
<accession>A0A928Z5A1</accession>
<dbReference type="Proteomes" id="UP000625316">
    <property type="component" value="Unassembled WGS sequence"/>
</dbReference>
<proteinExistence type="predicted"/>
<dbReference type="AlphaFoldDB" id="A0A928Z5A1"/>
<feature type="non-terminal residue" evidence="2">
    <location>
        <position position="1"/>
    </location>
</feature>
<evidence type="ECO:0000256" key="1">
    <source>
        <dbReference type="SAM" id="Phobius"/>
    </source>
</evidence>
<organism evidence="2 3">
    <name type="scientific">Romeriopsis navalis LEGE 11480</name>
    <dbReference type="NCBI Taxonomy" id="2777977"/>
    <lineage>
        <taxon>Bacteria</taxon>
        <taxon>Bacillati</taxon>
        <taxon>Cyanobacteriota</taxon>
        <taxon>Cyanophyceae</taxon>
        <taxon>Leptolyngbyales</taxon>
        <taxon>Leptolyngbyaceae</taxon>
        <taxon>Romeriopsis</taxon>
        <taxon>Romeriopsis navalis</taxon>
    </lineage>
</organism>
<keyword evidence="1" id="KW-0472">Membrane</keyword>
<keyword evidence="1" id="KW-1133">Transmembrane helix</keyword>
<keyword evidence="2" id="KW-0808">Transferase</keyword>
<evidence type="ECO:0000313" key="3">
    <source>
        <dbReference type="Proteomes" id="UP000625316"/>
    </source>
</evidence>
<keyword evidence="3" id="KW-1185">Reference proteome</keyword>
<feature type="transmembrane region" description="Helical" evidence="1">
    <location>
        <begin position="103"/>
        <end position="125"/>
    </location>
</feature>
<keyword evidence="1" id="KW-0812">Transmembrane</keyword>
<feature type="transmembrane region" description="Helical" evidence="1">
    <location>
        <begin position="79"/>
        <end position="97"/>
    </location>
</feature>
<feature type="transmembrane region" description="Helical" evidence="1">
    <location>
        <begin position="53"/>
        <end position="72"/>
    </location>
</feature>
<dbReference type="EMBL" id="JADEXQ010000205">
    <property type="protein sequence ID" value="MBE9033451.1"/>
    <property type="molecule type" value="Genomic_DNA"/>
</dbReference>
<evidence type="ECO:0000313" key="2">
    <source>
        <dbReference type="EMBL" id="MBE9033451.1"/>
    </source>
</evidence>
<dbReference type="GO" id="GO:0004674">
    <property type="term" value="F:protein serine/threonine kinase activity"/>
    <property type="evidence" value="ECO:0007669"/>
    <property type="project" value="UniProtKB-KW"/>
</dbReference>
<gene>
    <name evidence="2" type="ORF">IQ266_27345</name>
</gene>
<name>A0A928Z5A1_9CYAN</name>
<feature type="transmembrane region" description="Helical" evidence="1">
    <location>
        <begin position="25"/>
        <end position="47"/>
    </location>
</feature>
<comment type="caution">
    <text evidence="2">The sequence shown here is derived from an EMBL/GenBank/DDBJ whole genome shotgun (WGS) entry which is preliminary data.</text>
</comment>
<protein>
    <submittedName>
        <fullName evidence="2">Serine/threonine protein kinase</fullName>
    </submittedName>
</protein>